<dbReference type="Gene3D" id="1.25.40.10">
    <property type="entry name" value="Tetratricopeptide repeat domain"/>
    <property type="match status" value="2"/>
</dbReference>
<organism evidence="4 5">
    <name type="scientific">Nannocystis pusilla</name>
    <dbReference type="NCBI Taxonomy" id="889268"/>
    <lineage>
        <taxon>Bacteria</taxon>
        <taxon>Pseudomonadati</taxon>
        <taxon>Myxococcota</taxon>
        <taxon>Polyangia</taxon>
        <taxon>Nannocystales</taxon>
        <taxon>Nannocystaceae</taxon>
        <taxon>Nannocystis</taxon>
    </lineage>
</organism>
<gene>
    <name evidence="4" type="ORF">K7C98_37925</name>
</gene>
<evidence type="ECO:0000256" key="2">
    <source>
        <dbReference type="ARBA" id="ARBA00022803"/>
    </source>
</evidence>
<dbReference type="Pfam" id="PF07719">
    <property type="entry name" value="TPR_2"/>
    <property type="match status" value="1"/>
</dbReference>
<name>A0ABS7U3R4_9BACT</name>
<evidence type="ECO:0000256" key="1">
    <source>
        <dbReference type="ARBA" id="ARBA00022737"/>
    </source>
</evidence>
<keyword evidence="5" id="KW-1185">Reference proteome</keyword>
<dbReference type="Proteomes" id="UP001139031">
    <property type="component" value="Unassembled WGS sequence"/>
</dbReference>
<keyword evidence="1" id="KW-0677">Repeat</keyword>
<evidence type="ECO:0000313" key="5">
    <source>
        <dbReference type="Proteomes" id="UP001139031"/>
    </source>
</evidence>
<dbReference type="InterPro" id="IPR013105">
    <property type="entry name" value="TPR_2"/>
</dbReference>
<evidence type="ECO:0000256" key="3">
    <source>
        <dbReference type="PROSITE-ProRule" id="PRU00339"/>
    </source>
</evidence>
<reference evidence="4" key="1">
    <citation type="submission" date="2021-08" db="EMBL/GenBank/DDBJ databases">
        <authorList>
            <person name="Stevens D.C."/>
        </authorList>
    </citation>
    <scope>NUCLEOTIDE SEQUENCE</scope>
    <source>
        <strain evidence="4">DSM 53165</strain>
    </source>
</reference>
<dbReference type="InterPro" id="IPR011990">
    <property type="entry name" value="TPR-like_helical_dom_sf"/>
</dbReference>
<dbReference type="EMBL" id="JAIRAU010000056">
    <property type="protein sequence ID" value="MBZ5715046.1"/>
    <property type="molecule type" value="Genomic_DNA"/>
</dbReference>
<evidence type="ECO:0000313" key="4">
    <source>
        <dbReference type="EMBL" id="MBZ5715046.1"/>
    </source>
</evidence>
<comment type="caution">
    <text evidence="4">The sequence shown here is derived from an EMBL/GenBank/DDBJ whole genome shotgun (WGS) entry which is preliminary data.</text>
</comment>
<dbReference type="InterPro" id="IPR019734">
    <property type="entry name" value="TPR_rpt"/>
</dbReference>
<dbReference type="SUPFAM" id="SSF48452">
    <property type="entry name" value="TPR-like"/>
    <property type="match status" value="1"/>
</dbReference>
<dbReference type="PROSITE" id="PS50005">
    <property type="entry name" value="TPR"/>
    <property type="match status" value="1"/>
</dbReference>
<sequence length="131" mass="14667">MHLVDPRTLDFDARQRARAHATRGTIALRDGDLDRAEHDLRRALALDPTAGHAHARAAVLYARDDIDAATSLEARAVEQDPTNARCRWDLAVSLHRLGRREEALVHARRADELEPRDPTCRARQVRLLGGS</sequence>
<accession>A0ABS7U3R4</accession>
<dbReference type="SMART" id="SM00028">
    <property type="entry name" value="TPR"/>
    <property type="match status" value="2"/>
</dbReference>
<feature type="repeat" description="TPR" evidence="3">
    <location>
        <begin position="17"/>
        <end position="50"/>
    </location>
</feature>
<proteinExistence type="predicted"/>
<dbReference type="Pfam" id="PF14559">
    <property type="entry name" value="TPR_19"/>
    <property type="match status" value="1"/>
</dbReference>
<protein>
    <submittedName>
        <fullName evidence="4">Tetratricopeptide repeat protein</fullName>
    </submittedName>
</protein>
<keyword evidence="2 3" id="KW-0802">TPR repeat</keyword>